<evidence type="ECO:0008006" key="3">
    <source>
        <dbReference type="Google" id="ProtNLM"/>
    </source>
</evidence>
<evidence type="ECO:0000313" key="2">
    <source>
        <dbReference type="Proteomes" id="UP000033054"/>
    </source>
</evidence>
<dbReference type="EMBL" id="CP010429">
    <property type="protein sequence ID" value="AKD57563.1"/>
    <property type="molecule type" value="Genomic_DNA"/>
</dbReference>
<dbReference type="STRING" id="1379870.SD10_24360"/>
<protein>
    <recommendedName>
        <fullName evidence="3">Tat (Twin-arginine translocation) pathway signal sequence containing protein</fullName>
    </recommendedName>
</protein>
<dbReference type="Pfam" id="PF13668">
    <property type="entry name" value="Ferritin_2"/>
    <property type="match status" value="1"/>
</dbReference>
<dbReference type="SUPFAM" id="SSF47240">
    <property type="entry name" value="Ferritin-like"/>
    <property type="match status" value="1"/>
</dbReference>
<reference evidence="1 2" key="1">
    <citation type="journal article" date="2014" name="Curr. Microbiol.">
        <title>Spirosoma radiotolerans sp. nov., a gamma-radiation-resistant bacterium isolated from gamma ray-irradiated soil.</title>
        <authorList>
            <person name="Lee J.J."/>
            <person name="Srinivasan S."/>
            <person name="Lim S."/>
            <person name="Joe M."/>
            <person name="Im S."/>
            <person name="Bae S.I."/>
            <person name="Park K.R."/>
            <person name="Han J.H."/>
            <person name="Park S.H."/>
            <person name="Joo B.M."/>
            <person name="Park S.J."/>
            <person name="Kim M.K."/>
        </authorList>
    </citation>
    <scope>NUCLEOTIDE SEQUENCE [LARGE SCALE GENOMIC DNA]</scope>
    <source>
        <strain evidence="1 2">DG5A</strain>
    </source>
</reference>
<organism evidence="1 2">
    <name type="scientific">Spirosoma radiotolerans</name>
    <dbReference type="NCBI Taxonomy" id="1379870"/>
    <lineage>
        <taxon>Bacteria</taxon>
        <taxon>Pseudomonadati</taxon>
        <taxon>Bacteroidota</taxon>
        <taxon>Cytophagia</taxon>
        <taxon>Cytophagales</taxon>
        <taxon>Cytophagaceae</taxon>
        <taxon>Spirosoma</taxon>
    </lineage>
</organism>
<dbReference type="PROSITE" id="PS51318">
    <property type="entry name" value="TAT"/>
    <property type="match status" value="1"/>
</dbReference>
<dbReference type="HOGENOM" id="CLU_029630_4_0_10"/>
<keyword evidence="2" id="KW-1185">Reference proteome</keyword>
<dbReference type="KEGG" id="srd:SD10_24360"/>
<dbReference type="Proteomes" id="UP000033054">
    <property type="component" value="Chromosome"/>
</dbReference>
<proteinExistence type="predicted"/>
<dbReference type="CDD" id="cd00657">
    <property type="entry name" value="Ferritin_like"/>
    <property type="match status" value="1"/>
</dbReference>
<dbReference type="InterPro" id="IPR006311">
    <property type="entry name" value="TAT_signal"/>
</dbReference>
<dbReference type="AlphaFoldDB" id="A0A0E3ZZI0"/>
<dbReference type="PATRIC" id="fig|1379870.5.peg.5270"/>
<dbReference type="RefSeq" id="WP_046577513.1">
    <property type="nucleotide sequence ID" value="NZ_CP010429.1"/>
</dbReference>
<sequence>MSKQQNESGLTMLPGQLEPVMVGRRLFLRYAGAFAAGGVILASCKDGEENPTTVMAAVDLGTGDVGILNYAFALEQLEAAFYTQVLTTPYSGMTDAEKAVLTDIRDHEIIHREFFKAAIPAANRIADLVPNFTSINFGDRASVLGTAKAFEDLGVSAYNGAGPLITDVNYLALAGKIVSVEARHAAAIRDLLNPKSADFAGDDVVTPSSGLDASNAPSVVLPTAQKYVKTQITATNLPK</sequence>
<evidence type="ECO:0000313" key="1">
    <source>
        <dbReference type="EMBL" id="AKD57563.1"/>
    </source>
</evidence>
<accession>A0A0E3ZZI0</accession>
<gene>
    <name evidence="1" type="ORF">SD10_24360</name>
</gene>
<dbReference type="InterPro" id="IPR009078">
    <property type="entry name" value="Ferritin-like_SF"/>
</dbReference>
<dbReference type="OrthoDB" id="954262at2"/>
<name>A0A0E3ZZI0_9BACT</name>